<evidence type="ECO:0000256" key="3">
    <source>
        <dbReference type="ARBA" id="ARBA00022989"/>
    </source>
</evidence>
<dbReference type="PANTHER" id="PTHR30520">
    <property type="entry name" value="FORMATE TRANSPORTER-RELATED"/>
    <property type="match status" value="1"/>
</dbReference>
<dbReference type="InterPro" id="IPR023271">
    <property type="entry name" value="Aquaporin-like"/>
</dbReference>
<proteinExistence type="inferred from homology"/>
<gene>
    <name evidence="7" type="ORF">SAMD00020551_2227</name>
</gene>
<feature type="transmembrane region" description="Helical" evidence="6">
    <location>
        <begin position="187"/>
        <end position="215"/>
    </location>
</feature>
<feature type="transmembrane region" description="Helical" evidence="6">
    <location>
        <begin position="153"/>
        <end position="175"/>
    </location>
</feature>
<reference evidence="7 8" key="1">
    <citation type="submission" date="2013-06" db="EMBL/GenBank/DDBJ databases">
        <title>Whole genome shotgun sequence of Bacillus selenatarsenatis SF-1.</title>
        <authorList>
            <person name="Kuroda M."/>
            <person name="Sei K."/>
            <person name="Yamashita M."/>
            <person name="Ike M."/>
        </authorList>
    </citation>
    <scope>NUCLEOTIDE SEQUENCE [LARGE SCALE GENOMIC DNA]</scope>
    <source>
        <strain evidence="7 8">SF-1</strain>
    </source>
</reference>
<comment type="subcellular location">
    <subcellularLocation>
        <location evidence="1">Membrane</location>
        <topology evidence="1">Multi-pass membrane protein</topology>
    </subcellularLocation>
</comment>
<evidence type="ECO:0000313" key="8">
    <source>
        <dbReference type="Proteomes" id="UP000031014"/>
    </source>
</evidence>
<dbReference type="PROSITE" id="PS01005">
    <property type="entry name" value="FORMATE_NITRITE_TP_1"/>
    <property type="match status" value="1"/>
</dbReference>
<evidence type="ECO:0000256" key="6">
    <source>
        <dbReference type="SAM" id="Phobius"/>
    </source>
</evidence>
<evidence type="ECO:0000256" key="5">
    <source>
        <dbReference type="ARBA" id="ARBA00049660"/>
    </source>
</evidence>
<keyword evidence="8" id="KW-1185">Reference proteome</keyword>
<dbReference type="Proteomes" id="UP000031014">
    <property type="component" value="Unassembled WGS sequence"/>
</dbReference>
<keyword evidence="3 6" id="KW-1133">Transmembrane helix</keyword>
<sequence>MSEQPMEVAISTALKKKKYLRESKAKYLLRAALAGVYIGFGIMVSYRLGEYFYDTHSAATPIVSSIFFGLALVLILYGGGELFTSNTMMMTISSLKKATTWKDTIENWIACYSGNLLGAVFFGLLIMMSGIFISPEKSQYMMETVSMKMNTPASQLFFRAILCNWLVCLAVWVPFNVKGDGAKIGVMMLLVFAFVVSGFEHSVANMVLFSIALFVPHPETVSIAGSIFNLVPVTLGNIIGGGFFVGTLYVYLNAKGVVGEKNKTTAQSVYGQNALKRM</sequence>
<feature type="transmembrane region" description="Helical" evidence="6">
    <location>
        <begin position="66"/>
        <end position="88"/>
    </location>
</feature>
<dbReference type="PROSITE" id="PS01006">
    <property type="entry name" value="FORMATE_NITRITE_TP_2"/>
    <property type="match status" value="1"/>
</dbReference>
<keyword evidence="4 6" id="KW-0472">Membrane</keyword>
<dbReference type="AlphaFoldDB" id="A0A0A8X265"/>
<evidence type="ECO:0000256" key="2">
    <source>
        <dbReference type="ARBA" id="ARBA00022692"/>
    </source>
</evidence>
<dbReference type="PANTHER" id="PTHR30520:SF8">
    <property type="entry name" value="NITRITE TRANSPORTER NIRC"/>
    <property type="match status" value="1"/>
</dbReference>
<protein>
    <submittedName>
        <fullName evidence="7">Formate/nitrite family of transporters</fullName>
    </submittedName>
</protein>
<feature type="transmembrane region" description="Helical" evidence="6">
    <location>
        <begin position="27"/>
        <end position="46"/>
    </location>
</feature>
<evidence type="ECO:0000313" key="7">
    <source>
        <dbReference type="EMBL" id="GAM14080.1"/>
    </source>
</evidence>
<name>A0A0A8X265_MESS1</name>
<dbReference type="RefSeq" id="WP_041965877.1">
    <property type="nucleotide sequence ID" value="NZ_BASE01000045.1"/>
</dbReference>
<dbReference type="Pfam" id="PF01226">
    <property type="entry name" value="Form_Nir_trans"/>
    <property type="match status" value="1"/>
</dbReference>
<keyword evidence="2 6" id="KW-0812">Transmembrane</keyword>
<dbReference type="EMBL" id="BASE01000045">
    <property type="protein sequence ID" value="GAM14080.1"/>
    <property type="molecule type" value="Genomic_DNA"/>
</dbReference>
<dbReference type="STRING" id="1321606.SAMD00020551_2227"/>
<evidence type="ECO:0000256" key="1">
    <source>
        <dbReference type="ARBA" id="ARBA00004141"/>
    </source>
</evidence>
<dbReference type="GO" id="GO:0005886">
    <property type="term" value="C:plasma membrane"/>
    <property type="evidence" value="ECO:0007669"/>
    <property type="project" value="TreeGrafter"/>
</dbReference>
<evidence type="ECO:0000256" key="4">
    <source>
        <dbReference type="ARBA" id="ARBA00023136"/>
    </source>
</evidence>
<dbReference type="GO" id="GO:0015499">
    <property type="term" value="F:formate transmembrane transporter activity"/>
    <property type="evidence" value="ECO:0007669"/>
    <property type="project" value="TreeGrafter"/>
</dbReference>
<comment type="caution">
    <text evidence="7">The sequence shown here is derived from an EMBL/GenBank/DDBJ whole genome shotgun (WGS) entry which is preliminary data.</text>
</comment>
<accession>A0A0A8X265</accession>
<dbReference type="InterPro" id="IPR024002">
    <property type="entry name" value="For/NO2_transpt_CS"/>
</dbReference>
<feature type="transmembrane region" description="Helical" evidence="6">
    <location>
        <begin position="227"/>
        <end position="252"/>
    </location>
</feature>
<dbReference type="InterPro" id="IPR000292">
    <property type="entry name" value="For/NO2_transpt"/>
</dbReference>
<dbReference type="Gene3D" id="1.20.1080.10">
    <property type="entry name" value="Glycerol uptake facilitator protein"/>
    <property type="match status" value="1"/>
</dbReference>
<comment type="similarity">
    <text evidence="5">Belongs to the FNT transporter (TC 1.A.16) family.</text>
</comment>
<organism evidence="7 8">
    <name type="scientific">Mesobacillus selenatarsenatis (strain DSM 18680 / JCM 14380 / FERM P-15431 / SF-1)</name>
    <dbReference type="NCBI Taxonomy" id="1321606"/>
    <lineage>
        <taxon>Bacteria</taxon>
        <taxon>Bacillati</taxon>
        <taxon>Bacillota</taxon>
        <taxon>Bacilli</taxon>
        <taxon>Bacillales</taxon>
        <taxon>Bacillaceae</taxon>
        <taxon>Mesobacillus</taxon>
    </lineage>
</organism>
<feature type="transmembrane region" description="Helical" evidence="6">
    <location>
        <begin position="109"/>
        <end position="133"/>
    </location>
</feature>